<dbReference type="CDD" id="cd04301">
    <property type="entry name" value="NAT_SF"/>
    <property type="match status" value="1"/>
</dbReference>
<dbReference type="OrthoDB" id="6293260at2"/>
<dbReference type="InterPro" id="IPR000182">
    <property type="entry name" value="GNAT_dom"/>
</dbReference>
<evidence type="ECO:0000259" key="1">
    <source>
        <dbReference type="PROSITE" id="PS51186"/>
    </source>
</evidence>
<gene>
    <name evidence="2" type="ORF">RSO01_29490</name>
</gene>
<reference evidence="2 3" key="1">
    <citation type="submission" date="2019-07" db="EMBL/GenBank/DDBJ databases">
        <title>Whole genome shotgun sequence of Reyranella soli NBRC 108950.</title>
        <authorList>
            <person name="Hosoyama A."/>
            <person name="Uohara A."/>
            <person name="Ohji S."/>
            <person name="Ichikawa N."/>
        </authorList>
    </citation>
    <scope>NUCLEOTIDE SEQUENCE [LARGE SCALE GENOMIC DNA]</scope>
    <source>
        <strain evidence="2 3">NBRC 108950</strain>
    </source>
</reference>
<accession>A0A512NA14</accession>
<dbReference type="RefSeq" id="WP_147149858.1">
    <property type="nucleotide sequence ID" value="NZ_BKAJ01000045.1"/>
</dbReference>
<evidence type="ECO:0000313" key="3">
    <source>
        <dbReference type="Proteomes" id="UP000321058"/>
    </source>
</evidence>
<keyword evidence="2" id="KW-0808">Transferase</keyword>
<feature type="domain" description="N-acetyltransferase" evidence="1">
    <location>
        <begin position="9"/>
        <end position="166"/>
    </location>
</feature>
<dbReference type="Gene3D" id="3.40.630.30">
    <property type="match status" value="1"/>
</dbReference>
<dbReference type="GO" id="GO:0016747">
    <property type="term" value="F:acyltransferase activity, transferring groups other than amino-acyl groups"/>
    <property type="evidence" value="ECO:0007669"/>
    <property type="project" value="InterPro"/>
</dbReference>
<dbReference type="PROSITE" id="PS51186">
    <property type="entry name" value="GNAT"/>
    <property type="match status" value="1"/>
</dbReference>
<proteinExistence type="predicted"/>
<sequence length="171" mass="19515">MTLLKTDRLTLRLLVPDDAEPYAVMRFHPEVAKWLPPAQGDPFDAARATISRFAAAWQERRYAPWGVFLGDRLIGHGGLNFVPEFEATEVLWALHPDAWGRGYATEVARAALAYGFDTLELDLIFAITLPDNLASQAVMKRLGLTYRRRVDYKAFTDIVWYDIDRDSWKAL</sequence>
<organism evidence="2 3">
    <name type="scientific">Reyranella soli</name>
    <dbReference type="NCBI Taxonomy" id="1230389"/>
    <lineage>
        <taxon>Bacteria</taxon>
        <taxon>Pseudomonadati</taxon>
        <taxon>Pseudomonadota</taxon>
        <taxon>Alphaproteobacteria</taxon>
        <taxon>Hyphomicrobiales</taxon>
        <taxon>Reyranellaceae</taxon>
        <taxon>Reyranella</taxon>
    </lineage>
</organism>
<dbReference type="InterPro" id="IPR016181">
    <property type="entry name" value="Acyl_CoA_acyltransferase"/>
</dbReference>
<comment type="caution">
    <text evidence="2">The sequence shown here is derived from an EMBL/GenBank/DDBJ whole genome shotgun (WGS) entry which is preliminary data.</text>
</comment>
<dbReference type="InterPro" id="IPR051531">
    <property type="entry name" value="N-acetyltransferase"/>
</dbReference>
<dbReference type="EMBL" id="BKAJ01000045">
    <property type="protein sequence ID" value="GEP55783.1"/>
    <property type="molecule type" value="Genomic_DNA"/>
</dbReference>
<dbReference type="Pfam" id="PF13302">
    <property type="entry name" value="Acetyltransf_3"/>
    <property type="match status" value="1"/>
</dbReference>
<dbReference type="Proteomes" id="UP000321058">
    <property type="component" value="Unassembled WGS sequence"/>
</dbReference>
<dbReference type="PANTHER" id="PTHR43792">
    <property type="entry name" value="GNAT FAMILY, PUTATIVE (AFU_ORTHOLOGUE AFUA_3G00765)-RELATED-RELATED"/>
    <property type="match status" value="1"/>
</dbReference>
<name>A0A512NA14_9HYPH</name>
<evidence type="ECO:0000313" key="2">
    <source>
        <dbReference type="EMBL" id="GEP55783.1"/>
    </source>
</evidence>
<dbReference type="AlphaFoldDB" id="A0A512NA14"/>
<protein>
    <submittedName>
        <fullName evidence="2">Acetyltransferase</fullName>
    </submittedName>
</protein>
<dbReference type="SUPFAM" id="SSF55729">
    <property type="entry name" value="Acyl-CoA N-acyltransferases (Nat)"/>
    <property type="match status" value="1"/>
</dbReference>
<dbReference type="PANTHER" id="PTHR43792:SF1">
    <property type="entry name" value="N-ACETYLTRANSFERASE DOMAIN-CONTAINING PROTEIN"/>
    <property type="match status" value="1"/>
</dbReference>
<keyword evidence="3" id="KW-1185">Reference proteome</keyword>